<keyword evidence="1" id="KW-0732">Signal</keyword>
<dbReference type="RefSeq" id="WP_196294173.1">
    <property type="nucleotide sequence ID" value="NZ_JADQDM010000009.1"/>
</dbReference>
<evidence type="ECO:0000256" key="1">
    <source>
        <dbReference type="SAM" id="SignalP"/>
    </source>
</evidence>
<dbReference type="InterPro" id="IPR026444">
    <property type="entry name" value="Secre_tail"/>
</dbReference>
<feature type="chain" id="PRO_5047249917" evidence="1">
    <location>
        <begin position="23"/>
        <end position="455"/>
    </location>
</feature>
<dbReference type="EMBL" id="JADQDM010000009">
    <property type="protein sequence ID" value="MBF9222728.1"/>
    <property type="molecule type" value="Genomic_DNA"/>
</dbReference>
<dbReference type="NCBIfam" id="TIGR04183">
    <property type="entry name" value="Por_Secre_tail"/>
    <property type="match status" value="1"/>
</dbReference>
<gene>
    <name evidence="4" type="ORF">I2H31_16615</name>
</gene>
<dbReference type="Pfam" id="PF14240">
    <property type="entry name" value="YHYH"/>
    <property type="match status" value="1"/>
</dbReference>
<organism evidence="4 5">
    <name type="scientific">Hymenobacter ruricola</name>
    <dbReference type="NCBI Taxonomy" id="2791023"/>
    <lineage>
        <taxon>Bacteria</taxon>
        <taxon>Pseudomonadati</taxon>
        <taxon>Bacteroidota</taxon>
        <taxon>Cytophagia</taxon>
        <taxon>Cytophagales</taxon>
        <taxon>Hymenobacteraceae</taxon>
        <taxon>Hymenobacter</taxon>
    </lineage>
</organism>
<proteinExistence type="predicted"/>
<reference evidence="4 5" key="1">
    <citation type="submission" date="2020-11" db="EMBL/GenBank/DDBJ databases">
        <authorList>
            <person name="Kim M.K."/>
        </authorList>
    </citation>
    <scope>NUCLEOTIDE SEQUENCE [LARGE SCALE GENOMIC DNA]</scope>
    <source>
        <strain evidence="4 5">BT662</strain>
    </source>
</reference>
<feature type="domain" description="YHYH" evidence="2">
    <location>
        <begin position="99"/>
        <end position="323"/>
    </location>
</feature>
<accession>A0ABS0I6Z0</accession>
<evidence type="ECO:0000259" key="3">
    <source>
        <dbReference type="Pfam" id="PF18962"/>
    </source>
</evidence>
<evidence type="ECO:0000313" key="5">
    <source>
        <dbReference type="Proteomes" id="UP000618931"/>
    </source>
</evidence>
<sequence>MTRHLLSLAAVLALPVLPAAFGQTNPAITKWLQNTTNVRARHYLSGNPTPVQDTAHANVQRVRYSASSVYVNCSGLPAYVVGPYLDNNPSQASNRRYLFKLPLTPQANTGTPTAVGMGNTGVLINGVPVYNYADGRSYNNGGVWHQNAIMFENAGFDCAKGHPSPVFQGGPGGTLVGGSYHHHQNPSAFNIATVPLSTVCNVYLADGLYVPDSTRHGPLIGFAFDGFPIYGGYGYATPTTPGALKRMVPSYRKRSISSRTTLPDGSTASQVGPTLAAQPLGSYFEDFEYVANSGDLDSHNGRFCKTPEYPNGTYAYFATIDRNGNSVYPYVLGPTYYGVVETANFPLMGPGAGSTQVVINEPVTVYAPVVSSTARAAENLRLTVYPSPAHDLLVVQAAVASSQAQPVELLDLSGRVVARQTLVPGSTMCYFDTQTLHAGTYLVRAGSTVTKVVVE</sequence>
<protein>
    <submittedName>
        <fullName evidence="4">YHYH protein</fullName>
    </submittedName>
</protein>
<comment type="caution">
    <text evidence="4">The sequence shown here is derived from an EMBL/GenBank/DDBJ whole genome shotgun (WGS) entry which is preliminary data.</text>
</comment>
<feature type="domain" description="Secretion system C-terminal sorting" evidence="3">
    <location>
        <begin position="384"/>
        <end position="449"/>
    </location>
</feature>
<keyword evidence="5" id="KW-1185">Reference proteome</keyword>
<feature type="signal peptide" evidence="1">
    <location>
        <begin position="1"/>
        <end position="22"/>
    </location>
</feature>
<name>A0ABS0I6Z0_9BACT</name>
<evidence type="ECO:0000259" key="2">
    <source>
        <dbReference type="Pfam" id="PF14240"/>
    </source>
</evidence>
<evidence type="ECO:0000313" key="4">
    <source>
        <dbReference type="EMBL" id="MBF9222728.1"/>
    </source>
</evidence>
<dbReference type="Pfam" id="PF18962">
    <property type="entry name" value="Por_Secre_tail"/>
    <property type="match status" value="1"/>
</dbReference>
<dbReference type="Proteomes" id="UP000618931">
    <property type="component" value="Unassembled WGS sequence"/>
</dbReference>
<dbReference type="InterPro" id="IPR025924">
    <property type="entry name" value="YHYH_dom"/>
</dbReference>